<reference evidence="1" key="1">
    <citation type="submission" date="2018-02" db="EMBL/GenBank/DDBJ databases">
        <title>Rhizophora mucronata_Transcriptome.</title>
        <authorList>
            <person name="Meera S.P."/>
            <person name="Sreeshan A."/>
            <person name="Augustine A."/>
        </authorList>
    </citation>
    <scope>NUCLEOTIDE SEQUENCE</scope>
    <source>
        <tissue evidence="1">Leaf</tissue>
    </source>
</reference>
<name>A0A2P2N735_RHIMU</name>
<proteinExistence type="predicted"/>
<sequence length="41" mass="4697">MTFIIKSPTSLSVVCQMQHKWGGEQTNKCNDLVIIANRIYK</sequence>
<organism evidence="1">
    <name type="scientific">Rhizophora mucronata</name>
    <name type="common">Asiatic mangrove</name>
    <dbReference type="NCBI Taxonomy" id="61149"/>
    <lineage>
        <taxon>Eukaryota</taxon>
        <taxon>Viridiplantae</taxon>
        <taxon>Streptophyta</taxon>
        <taxon>Embryophyta</taxon>
        <taxon>Tracheophyta</taxon>
        <taxon>Spermatophyta</taxon>
        <taxon>Magnoliopsida</taxon>
        <taxon>eudicotyledons</taxon>
        <taxon>Gunneridae</taxon>
        <taxon>Pentapetalae</taxon>
        <taxon>rosids</taxon>
        <taxon>fabids</taxon>
        <taxon>Malpighiales</taxon>
        <taxon>Rhizophoraceae</taxon>
        <taxon>Rhizophora</taxon>
    </lineage>
</organism>
<protein>
    <submittedName>
        <fullName evidence="1">Uncharacterized protein</fullName>
    </submittedName>
</protein>
<accession>A0A2P2N735</accession>
<evidence type="ECO:0000313" key="1">
    <source>
        <dbReference type="EMBL" id="MBX38272.1"/>
    </source>
</evidence>
<dbReference type="EMBL" id="GGEC01057788">
    <property type="protein sequence ID" value="MBX38272.1"/>
    <property type="molecule type" value="Transcribed_RNA"/>
</dbReference>
<dbReference type="AlphaFoldDB" id="A0A2P2N735"/>